<dbReference type="PROSITE" id="PS50893">
    <property type="entry name" value="ABC_TRANSPORTER_2"/>
    <property type="match status" value="1"/>
</dbReference>
<dbReference type="Pfam" id="PF00664">
    <property type="entry name" value="ABC_membrane"/>
    <property type="match status" value="1"/>
</dbReference>
<keyword evidence="6 8" id="KW-0472">Membrane</keyword>
<feature type="domain" description="ABC transmembrane type-1" evidence="10">
    <location>
        <begin position="28"/>
        <end position="309"/>
    </location>
</feature>
<comment type="subcellular location">
    <subcellularLocation>
        <location evidence="1">Cell membrane</location>
        <topology evidence="1">Multi-pass membrane protein</topology>
    </subcellularLocation>
</comment>
<evidence type="ECO:0000256" key="8">
    <source>
        <dbReference type="SAM" id="Phobius"/>
    </source>
</evidence>
<feature type="transmembrane region" description="Helical" evidence="8">
    <location>
        <begin position="142"/>
        <end position="161"/>
    </location>
</feature>
<organism evidence="11 12">
    <name type="scientific">Micromonospora sonneratiae</name>
    <dbReference type="NCBI Taxonomy" id="1184706"/>
    <lineage>
        <taxon>Bacteria</taxon>
        <taxon>Bacillati</taxon>
        <taxon>Actinomycetota</taxon>
        <taxon>Actinomycetes</taxon>
        <taxon>Micromonosporales</taxon>
        <taxon>Micromonosporaceae</taxon>
        <taxon>Micromonospora</taxon>
    </lineage>
</organism>
<sequence>MTSLPVADAKQVRRYARTLVRRHPRALAAALGLHALAAIAGLAAPRLLGDLVEAISKGTTTVTVDRIALAIAGFLLGQSVLVRFAYLASARLGERVLAELREEFVDRILAIPLATVERAGTGDLLTRTSRDVSALSQTVRRAVPETLIAIVTVFFIVGALLIVGPLLAVPCLLAVPILWVGTRWYLRRAPAGYLRENAAYSDITDGISETVEGVRTTEALRLQGRRRARTDADISRSYAAERYTLFLRTVWFPVAEVGYVVPVVATLVIGGWFYIEDWVTLGQVTAATLYVQQLINPVDRLLSTLDELQVGAASMARLLGVAQPTGDSSKLARSSATEGRPSTEGRSSGGDRSPAEPLFDLRQPVDEQLAAQDVRYAYRNGRDVLHGITLTVAPGERLAMVGPSGAGKSTLGRLLAGIHAPRTGAVTVGGTPLVELSLDELRSQVALVTQEHHVFIGTLRDNVTMARPDASDEEVRAALVAVDVLDWAQRLPDGLDTMVGAGGHPLSSAQAQQLALARLVLADPHTLVLDEATSLIDPRAARHLERSLAGALHGRTVIAIAHRLFSAHDADRVAVVEDGRIAELGSHDELVAADGSYAALWRSWHGDRP</sequence>
<dbReference type="Gene3D" id="1.20.1560.10">
    <property type="entry name" value="ABC transporter type 1, transmembrane domain"/>
    <property type="match status" value="1"/>
</dbReference>
<evidence type="ECO:0000256" key="6">
    <source>
        <dbReference type="ARBA" id="ARBA00023136"/>
    </source>
</evidence>
<evidence type="ECO:0000256" key="2">
    <source>
        <dbReference type="ARBA" id="ARBA00022692"/>
    </source>
</evidence>
<keyword evidence="12" id="KW-1185">Reference proteome</keyword>
<gene>
    <name evidence="11" type="ORF">ACFQ4H_25660</name>
</gene>
<keyword evidence="3" id="KW-0547">Nucleotide-binding</keyword>
<evidence type="ECO:0000256" key="5">
    <source>
        <dbReference type="ARBA" id="ARBA00022989"/>
    </source>
</evidence>
<keyword evidence="5 8" id="KW-1133">Transmembrane helix</keyword>
<dbReference type="PROSITE" id="PS50929">
    <property type="entry name" value="ABC_TM1F"/>
    <property type="match status" value="1"/>
</dbReference>
<evidence type="ECO:0000256" key="7">
    <source>
        <dbReference type="SAM" id="MobiDB-lite"/>
    </source>
</evidence>
<protein>
    <submittedName>
        <fullName evidence="11">ABC transporter ATP-binding protein</fullName>
    </submittedName>
</protein>
<dbReference type="SUPFAM" id="SSF52540">
    <property type="entry name" value="P-loop containing nucleoside triphosphate hydrolases"/>
    <property type="match status" value="1"/>
</dbReference>
<comment type="caution">
    <text evidence="11">The sequence shown here is derived from an EMBL/GenBank/DDBJ whole genome shotgun (WGS) entry which is preliminary data.</text>
</comment>
<dbReference type="InterPro" id="IPR003439">
    <property type="entry name" value="ABC_transporter-like_ATP-bd"/>
</dbReference>
<dbReference type="CDD" id="cd07346">
    <property type="entry name" value="ABC_6TM_exporters"/>
    <property type="match status" value="1"/>
</dbReference>
<evidence type="ECO:0000256" key="1">
    <source>
        <dbReference type="ARBA" id="ARBA00004651"/>
    </source>
</evidence>
<reference evidence="12" key="1">
    <citation type="journal article" date="2019" name="Int. J. Syst. Evol. Microbiol.">
        <title>The Global Catalogue of Microorganisms (GCM) 10K type strain sequencing project: providing services to taxonomists for standard genome sequencing and annotation.</title>
        <authorList>
            <consortium name="The Broad Institute Genomics Platform"/>
            <consortium name="The Broad Institute Genome Sequencing Center for Infectious Disease"/>
            <person name="Wu L."/>
            <person name="Ma J."/>
        </authorList>
    </citation>
    <scope>NUCLEOTIDE SEQUENCE [LARGE SCALE GENOMIC DNA]</scope>
    <source>
        <strain evidence="12">JCM 31037</strain>
    </source>
</reference>
<evidence type="ECO:0000256" key="4">
    <source>
        <dbReference type="ARBA" id="ARBA00022840"/>
    </source>
</evidence>
<keyword evidence="4 11" id="KW-0067">ATP-binding</keyword>
<dbReference type="RefSeq" id="WP_377575190.1">
    <property type="nucleotide sequence ID" value="NZ_JBHTMP010000049.1"/>
</dbReference>
<accession>A0ABW3YL47</accession>
<dbReference type="InterPro" id="IPR003593">
    <property type="entry name" value="AAA+_ATPase"/>
</dbReference>
<dbReference type="GO" id="GO:0005524">
    <property type="term" value="F:ATP binding"/>
    <property type="evidence" value="ECO:0007669"/>
    <property type="project" value="UniProtKB-KW"/>
</dbReference>
<proteinExistence type="predicted"/>
<feature type="domain" description="ABC transporter" evidence="9">
    <location>
        <begin position="369"/>
        <end position="603"/>
    </location>
</feature>
<keyword evidence="2 8" id="KW-0812">Transmembrane</keyword>
<dbReference type="EMBL" id="JBHTMP010000049">
    <property type="protein sequence ID" value="MFD1324480.1"/>
    <property type="molecule type" value="Genomic_DNA"/>
</dbReference>
<name>A0ABW3YL47_9ACTN</name>
<dbReference type="PANTHER" id="PTHR43394">
    <property type="entry name" value="ATP-DEPENDENT PERMEASE MDL1, MITOCHONDRIAL"/>
    <property type="match status" value="1"/>
</dbReference>
<dbReference type="SMART" id="SM00382">
    <property type="entry name" value="AAA"/>
    <property type="match status" value="1"/>
</dbReference>
<dbReference type="SUPFAM" id="SSF90123">
    <property type="entry name" value="ABC transporter transmembrane region"/>
    <property type="match status" value="1"/>
</dbReference>
<dbReference type="Proteomes" id="UP001597260">
    <property type="component" value="Unassembled WGS sequence"/>
</dbReference>
<evidence type="ECO:0000313" key="11">
    <source>
        <dbReference type="EMBL" id="MFD1324480.1"/>
    </source>
</evidence>
<dbReference type="Pfam" id="PF00005">
    <property type="entry name" value="ABC_tran"/>
    <property type="match status" value="1"/>
</dbReference>
<dbReference type="Gene3D" id="3.40.50.300">
    <property type="entry name" value="P-loop containing nucleotide triphosphate hydrolases"/>
    <property type="match status" value="1"/>
</dbReference>
<evidence type="ECO:0000256" key="3">
    <source>
        <dbReference type="ARBA" id="ARBA00022741"/>
    </source>
</evidence>
<evidence type="ECO:0000259" key="10">
    <source>
        <dbReference type="PROSITE" id="PS50929"/>
    </source>
</evidence>
<feature type="transmembrane region" description="Helical" evidence="8">
    <location>
        <begin position="67"/>
        <end position="86"/>
    </location>
</feature>
<dbReference type="InterPro" id="IPR036640">
    <property type="entry name" value="ABC1_TM_sf"/>
</dbReference>
<dbReference type="InterPro" id="IPR027417">
    <property type="entry name" value="P-loop_NTPase"/>
</dbReference>
<evidence type="ECO:0000259" key="9">
    <source>
        <dbReference type="PROSITE" id="PS50893"/>
    </source>
</evidence>
<dbReference type="InterPro" id="IPR011527">
    <property type="entry name" value="ABC1_TM_dom"/>
</dbReference>
<dbReference type="InterPro" id="IPR039421">
    <property type="entry name" value="Type_1_exporter"/>
</dbReference>
<feature type="region of interest" description="Disordered" evidence="7">
    <location>
        <begin position="325"/>
        <end position="362"/>
    </location>
</feature>
<dbReference type="PANTHER" id="PTHR43394:SF1">
    <property type="entry name" value="ATP-BINDING CASSETTE SUB-FAMILY B MEMBER 10, MITOCHONDRIAL"/>
    <property type="match status" value="1"/>
</dbReference>
<evidence type="ECO:0000313" key="12">
    <source>
        <dbReference type="Proteomes" id="UP001597260"/>
    </source>
</evidence>
<feature type="compositionally biased region" description="Polar residues" evidence="7">
    <location>
        <begin position="325"/>
        <end position="337"/>
    </location>
</feature>